<dbReference type="Pfam" id="PF11695">
    <property type="entry name" value="DUF3291"/>
    <property type="match status" value="1"/>
</dbReference>
<dbReference type="Proteomes" id="UP001157137">
    <property type="component" value="Unassembled WGS sequence"/>
</dbReference>
<name>A0A1H2XLS4_9BACL</name>
<evidence type="ECO:0000313" key="3">
    <source>
        <dbReference type="EMBL" id="SDW93404.1"/>
    </source>
</evidence>
<dbReference type="RefSeq" id="WP_040289176.1">
    <property type="nucleotide sequence ID" value="NZ_BSRA01000012.1"/>
</dbReference>
<dbReference type="AlphaFoldDB" id="A0A1H2XLS4"/>
<dbReference type="Proteomes" id="UP000182589">
    <property type="component" value="Unassembled WGS sequence"/>
</dbReference>
<feature type="domain" description="DUF3291" evidence="1">
    <location>
        <begin position="59"/>
        <end position="151"/>
    </location>
</feature>
<protein>
    <recommendedName>
        <fullName evidence="1">DUF3291 domain-containing protein</fullName>
    </recommendedName>
</protein>
<evidence type="ECO:0000313" key="2">
    <source>
        <dbReference type="EMBL" id="GLV14430.1"/>
    </source>
</evidence>
<proteinExistence type="predicted"/>
<sequence length="169" mass="19782">MGYRLGVYTVGFISEQSPLLANHHQFIRETLLAKVQEESGLLRVAMPAGYRPTTPDIPVESGFLTYTMTVWRDLESVFHFTYKTHLHRRAMRELPDAYEKMPNGRAVYDVLWWFDDDAYPDDERAIVDEGARRMDYLIQEGPSPYAFDMKHPYDVHGLQADFRKLRDYA</sequence>
<organism evidence="3 4">
    <name type="scientific">Alicyclobacillus hesperidum</name>
    <dbReference type="NCBI Taxonomy" id="89784"/>
    <lineage>
        <taxon>Bacteria</taxon>
        <taxon>Bacillati</taxon>
        <taxon>Bacillota</taxon>
        <taxon>Bacilli</taxon>
        <taxon>Bacillales</taxon>
        <taxon>Alicyclobacillaceae</taxon>
        <taxon>Alicyclobacillus</taxon>
    </lineage>
</organism>
<accession>A0A1H2XLS4</accession>
<evidence type="ECO:0000313" key="4">
    <source>
        <dbReference type="Proteomes" id="UP000182589"/>
    </source>
</evidence>
<gene>
    <name evidence="2" type="ORF">Heshes_21140</name>
    <name evidence="3" type="ORF">SAMN04489725_12212</name>
</gene>
<keyword evidence="4" id="KW-1185">Reference proteome</keyword>
<reference evidence="4" key="1">
    <citation type="submission" date="2016-10" db="EMBL/GenBank/DDBJ databases">
        <authorList>
            <person name="Varghese N."/>
        </authorList>
    </citation>
    <scope>NUCLEOTIDE SEQUENCE [LARGE SCALE GENOMIC DNA]</scope>
    <source>
        <strain evidence="4">DSM 12489</strain>
    </source>
</reference>
<dbReference type="EMBL" id="BSRA01000012">
    <property type="protein sequence ID" value="GLV14430.1"/>
    <property type="molecule type" value="Genomic_DNA"/>
</dbReference>
<dbReference type="EMBL" id="FNOJ01000022">
    <property type="protein sequence ID" value="SDW93404.1"/>
    <property type="molecule type" value="Genomic_DNA"/>
</dbReference>
<evidence type="ECO:0000259" key="1">
    <source>
        <dbReference type="Pfam" id="PF11695"/>
    </source>
</evidence>
<dbReference type="InterPro" id="IPR021708">
    <property type="entry name" value="DUF3291"/>
</dbReference>
<reference evidence="2" key="3">
    <citation type="submission" date="2023-02" db="EMBL/GenBank/DDBJ databases">
        <title>Proposal of a novel subspecies: Alicyclobacillus hesperidum subspecies aegle.</title>
        <authorList>
            <person name="Goto K."/>
            <person name="Fujii T."/>
            <person name="Yasui K."/>
            <person name="Mochida K."/>
            <person name="Kato-Tanaka Y."/>
            <person name="Morohoshi S."/>
            <person name="An S.Y."/>
            <person name="Kasai H."/>
            <person name="Yokota A."/>
        </authorList>
    </citation>
    <scope>NUCLEOTIDE SEQUENCE</scope>
    <source>
        <strain evidence="2">DSM 12766</strain>
    </source>
</reference>
<dbReference type="STRING" id="89784.SAMN04489725_12212"/>
<reference evidence="3" key="2">
    <citation type="submission" date="2016-10" db="EMBL/GenBank/DDBJ databases">
        <authorList>
            <person name="de Groot N.N."/>
        </authorList>
    </citation>
    <scope>NUCLEOTIDE SEQUENCE [LARGE SCALE GENOMIC DNA]</scope>
    <source>
        <strain evidence="3">DSM 12489</strain>
    </source>
</reference>